<evidence type="ECO:0000256" key="5">
    <source>
        <dbReference type="ARBA" id="ARBA00022750"/>
    </source>
</evidence>
<gene>
    <name evidence="11" type="ORF">EAH80_28300</name>
</gene>
<accession>A0A502DSA7</accession>
<dbReference type="PRINTS" id="PR00781">
    <property type="entry name" value="LIPOSIGPTASE"/>
</dbReference>
<organism evidence="11 12">
    <name type="scientific">Mycolicibacterium hodleri</name>
    <dbReference type="NCBI Taxonomy" id="49897"/>
    <lineage>
        <taxon>Bacteria</taxon>
        <taxon>Bacillati</taxon>
        <taxon>Actinomycetota</taxon>
        <taxon>Actinomycetes</taxon>
        <taxon>Mycobacteriales</taxon>
        <taxon>Mycobacteriaceae</taxon>
        <taxon>Mycolicibacterium</taxon>
    </lineage>
</organism>
<keyword evidence="12" id="KW-1185">Reference proteome</keyword>
<reference evidence="11 12" key="1">
    <citation type="journal article" date="2019" name="Environ. Microbiol.">
        <title>Species interactions and distinct microbial communities in high Arctic permafrost affected cryosols are associated with the CH4 and CO2 gas fluxes.</title>
        <authorList>
            <person name="Altshuler I."/>
            <person name="Hamel J."/>
            <person name="Turney S."/>
            <person name="Magnuson E."/>
            <person name="Levesque R."/>
            <person name="Greer C."/>
            <person name="Whyte L.G."/>
        </authorList>
    </citation>
    <scope>NUCLEOTIDE SEQUENCE [LARGE SCALE GENOMIC DNA]</scope>
    <source>
        <strain evidence="11 12">S5.20</strain>
    </source>
</reference>
<dbReference type="InterPro" id="IPR001872">
    <property type="entry name" value="Peptidase_A8"/>
</dbReference>
<keyword evidence="5" id="KW-0064">Aspartyl protease</keyword>
<feature type="transmembrane region" description="Helical" evidence="10">
    <location>
        <begin position="12"/>
        <end position="34"/>
    </location>
</feature>
<proteinExistence type="inferred from homology"/>
<keyword evidence="4 10" id="KW-0812">Transmembrane</keyword>
<dbReference type="PANTHER" id="PTHR33695">
    <property type="entry name" value="LIPOPROTEIN SIGNAL PEPTIDASE"/>
    <property type="match status" value="1"/>
</dbReference>
<keyword evidence="7 10" id="KW-1133">Transmembrane helix</keyword>
<evidence type="ECO:0000256" key="8">
    <source>
        <dbReference type="ARBA" id="ARBA00023136"/>
    </source>
</evidence>
<dbReference type="AlphaFoldDB" id="A0A502DSA7"/>
<feature type="transmembrane region" description="Helical" evidence="10">
    <location>
        <begin position="136"/>
        <end position="154"/>
    </location>
</feature>
<comment type="similarity">
    <text evidence="1 9">Belongs to the peptidase A8 family.</text>
</comment>
<sequence length="155" mass="15665">MGLRALCEAGRPGSLGAAGSVTVSIVILALLIVVSDWLTKEFAVRKLAGRRGSLRLVTAGRPVLRRPKSPPGLVVWWVLGVACAITALACAPALREDWLLTAGVAAALAGAAGNLADGLIRGAVVDFVAIGHWPAFNLADVAIVGGAAVAGLSLL</sequence>
<evidence type="ECO:0000313" key="11">
    <source>
        <dbReference type="EMBL" id="TPG28217.1"/>
    </source>
</evidence>
<evidence type="ECO:0000256" key="6">
    <source>
        <dbReference type="ARBA" id="ARBA00022801"/>
    </source>
</evidence>
<keyword evidence="8 10" id="KW-0472">Membrane</keyword>
<dbReference type="GO" id="GO:0016020">
    <property type="term" value="C:membrane"/>
    <property type="evidence" value="ECO:0007669"/>
    <property type="project" value="InterPro"/>
</dbReference>
<dbReference type="Proteomes" id="UP000320095">
    <property type="component" value="Unassembled WGS sequence"/>
</dbReference>
<keyword evidence="2" id="KW-1003">Cell membrane</keyword>
<dbReference type="GO" id="GO:0004190">
    <property type="term" value="F:aspartic-type endopeptidase activity"/>
    <property type="evidence" value="ECO:0007669"/>
    <property type="project" value="UniProtKB-KW"/>
</dbReference>
<evidence type="ECO:0000256" key="10">
    <source>
        <dbReference type="SAM" id="Phobius"/>
    </source>
</evidence>
<comment type="caution">
    <text evidence="11">The sequence shown here is derived from an EMBL/GenBank/DDBJ whole genome shotgun (WGS) entry which is preliminary data.</text>
</comment>
<keyword evidence="6" id="KW-0378">Hydrolase</keyword>
<evidence type="ECO:0000256" key="9">
    <source>
        <dbReference type="RuleBase" id="RU004181"/>
    </source>
</evidence>
<feature type="transmembrane region" description="Helical" evidence="10">
    <location>
        <begin position="74"/>
        <end position="91"/>
    </location>
</feature>
<evidence type="ECO:0000256" key="4">
    <source>
        <dbReference type="ARBA" id="ARBA00022692"/>
    </source>
</evidence>
<name>A0A502DSA7_9MYCO</name>
<protein>
    <submittedName>
        <fullName evidence="11">Uncharacterized protein</fullName>
    </submittedName>
</protein>
<dbReference type="Pfam" id="PF01252">
    <property type="entry name" value="Peptidase_A8"/>
    <property type="match status" value="1"/>
</dbReference>
<feature type="transmembrane region" description="Helical" evidence="10">
    <location>
        <begin position="98"/>
        <end position="116"/>
    </location>
</feature>
<evidence type="ECO:0000313" key="12">
    <source>
        <dbReference type="Proteomes" id="UP000320095"/>
    </source>
</evidence>
<dbReference type="PANTHER" id="PTHR33695:SF1">
    <property type="entry name" value="LIPOPROTEIN SIGNAL PEPTIDASE"/>
    <property type="match status" value="1"/>
</dbReference>
<evidence type="ECO:0000256" key="3">
    <source>
        <dbReference type="ARBA" id="ARBA00022670"/>
    </source>
</evidence>
<keyword evidence="3" id="KW-0645">Protease</keyword>
<evidence type="ECO:0000256" key="1">
    <source>
        <dbReference type="ARBA" id="ARBA00006139"/>
    </source>
</evidence>
<dbReference type="EMBL" id="RCZG01000019">
    <property type="protein sequence ID" value="TPG28217.1"/>
    <property type="molecule type" value="Genomic_DNA"/>
</dbReference>
<evidence type="ECO:0000256" key="2">
    <source>
        <dbReference type="ARBA" id="ARBA00022475"/>
    </source>
</evidence>
<evidence type="ECO:0000256" key="7">
    <source>
        <dbReference type="ARBA" id="ARBA00022989"/>
    </source>
</evidence>
<dbReference type="GO" id="GO:0006508">
    <property type="term" value="P:proteolysis"/>
    <property type="evidence" value="ECO:0007669"/>
    <property type="project" value="UniProtKB-KW"/>
</dbReference>